<reference evidence="1" key="1">
    <citation type="submission" date="2019-04" db="EMBL/GenBank/DDBJ databases">
        <title>Microbes associate with the intestines of laboratory mice.</title>
        <authorList>
            <person name="Navarre W."/>
            <person name="Wong E."/>
            <person name="Huang K."/>
            <person name="Tropini C."/>
            <person name="Ng K."/>
            <person name="Yu B."/>
        </authorList>
    </citation>
    <scope>NUCLEOTIDE SEQUENCE</scope>
    <source>
        <strain evidence="1">NM73_A23</strain>
    </source>
</reference>
<gene>
    <name evidence="1" type="ORF">E5358_12505</name>
</gene>
<protein>
    <submittedName>
        <fullName evidence="1">Uncharacterized protein</fullName>
    </submittedName>
</protein>
<keyword evidence="2" id="KW-1185">Reference proteome</keyword>
<comment type="caution">
    <text evidence="1">The sequence shown here is derived from an EMBL/GenBank/DDBJ whole genome shotgun (WGS) entry which is preliminary data.</text>
</comment>
<accession>A0AC61QMS5</accession>
<name>A0AC61QMS5_9BACT</name>
<proteinExistence type="predicted"/>
<evidence type="ECO:0000313" key="2">
    <source>
        <dbReference type="Proteomes" id="UP000308886"/>
    </source>
</evidence>
<dbReference type="Proteomes" id="UP000308886">
    <property type="component" value="Unassembled WGS sequence"/>
</dbReference>
<dbReference type="EMBL" id="SRZC01000024">
    <property type="protein sequence ID" value="TGX80586.1"/>
    <property type="molecule type" value="Genomic_DNA"/>
</dbReference>
<evidence type="ECO:0000313" key="1">
    <source>
        <dbReference type="EMBL" id="TGX80586.1"/>
    </source>
</evidence>
<sequence>MKTFFFILFLVIMPYASFSQSLSFSYDNAGNRVKREITMAAKALPKKSDTTYYSEMLSEKYIRIYPNPTKMYLYDYFIQNWTLPPGNKVFR</sequence>
<organism evidence="1 2">
    <name type="scientific">Palleniella muris</name>
    <dbReference type="NCBI Taxonomy" id="3038145"/>
    <lineage>
        <taxon>Bacteria</taxon>
        <taxon>Pseudomonadati</taxon>
        <taxon>Bacteroidota</taxon>
        <taxon>Bacteroidia</taxon>
        <taxon>Bacteroidales</taxon>
        <taxon>Prevotellaceae</taxon>
        <taxon>Palleniella</taxon>
    </lineage>
</organism>